<dbReference type="RefSeq" id="WP_107671976.1">
    <property type="nucleotide sequence ID" value="NZ_PZKE01000002.1"/>
</dbReference>
<evidence type="ECO:0000259" key="4">
    <source>
        <dbReference type="Pfam" id="PF00717"/>
    </source>
</evidence>
<keyword evidence="6" id="KW-1185">Reference proteome</keyword>
<dbReference type="InterPro" id="IPR036286">
    <property type="entry name" value="LexA/Signal_pep-like_sf"/>
</dbReference>
<dbReference type="AlphaFoldDB" id="A0A2T4JDS1"/>
<reference evidence="5 6" key="1">
    <citation type="submission" date="2018-03" db="EMBL/GenBank/DDBJ databases">
        <title>Rhodobacter blasticus.</title>
        <authorList>
            <person name="Meyer T.E."/>
            <person name="Miller S."/>
            <person name="Lodha T."/>
            <person name="Gandham S."/>
            <person name="Chintalapati S."/>
            <person name="Chintalapati V.R."/>
        </authorList>
    </citation>
    <scope>NUCLEOTIDE SEQUENCE [LARGE SCALE GENOMIC DNA]</scope>
    <source>
        <strain evidence="5 6">DSM 2131</strain>
    </source>
</reference>
<organism evidence="5 6">
    <name type="scientific">Fuscovulum blasticum DSM 2131</name>
    <dbReference type="NCBI Taxonomy" id="1188250"/>
    <lineage>
        <taxon>Bacteria</taxon>
        <taxon>Pseudomonadati</taxon>
        <taxon>Pseudomonadota</taxon>
        <taxon>Alphaproteobacteria</taxon>
        <taxon>Rhodobacterales</taxon>
        <taxon>Paracoccaceae</taxon>
        <taxon>Pseudogemmobacter</taxon>
    </lineage>
</organism>
<evidence type="ECO:0000256" key="2">
    <source>
        <dbReference type="ARBA" id="ARBA00023125"/>
    </source>
</evidence>
<proteinExistence type="predicted"/>
<keyword evidence="3" id="KW-0804">Transcription</keyword>
<feature type="domain" description="Peptidase S24/S26A/S26B/S26C" evidence="4">
    <location>
        <begin position="96"/>
        <end position="225"/>
    </location>
</feature>
<dbReference type="Proteomes" id="UP000241362">
    <property type="component" value="Unassembled WGS sequence"/>
</dbReference>
<dbReference type="EMBL" id="PZKE01000002">
    <property type="protein sequence ID" value="PTE15967.1"/>
    <property type="molecule type" value="Genomic_DNA"/>
</dbReference>
<dbReference type="GO" id="GO:0003677">
    <property type="term" value="F:DNA binding"/>
    <property type="evidence" value="ECO:0007669"/>
    <property type="project" value="UniProtKB-KW"/>
</dbReference>
<dbReference type="PANTHER" id="PTHR40661">
    <property type="match status" value="1"/>
</dbReference>
<dbReference type="InterPro" id="IPR039418">
    <property type="entry name" value="LexA-like"/>
</dbReference>
<accession>A0A2T4JDS1</accession>
<dbReference type="InterPro" id="IPR015927">
    <property type="entry name" value="Peptidase_S24_S26A/B/C"/>
</dbReference>
<comment type="caution">
    <text evidence="5">The sequence shown here is derived from an EMBL/GenBank/DDBJ whole genome shotgun (WGS) entry which is preliminary data.</text>
</comment>
<dbReference type="Gene3D" id="2.10.109.10">
    <property type="entry name" value="Umud Fragment, subunit A"/>
    <property type="match status" value="1"/>
</dbReference>
<sequence>MDKLGQQFGEIIAQRLKALETNAFAVETASGLPPDAIRNVIRSEKKSGPTLSRAQEICAALGLELYIGPKRDDGPVTTITADDEDYAHIPLHEASLAAGDGSQNGAVEIIDHLAFRRSWLKRIGVSAGSAVLARVQGDSMAPSIQSGDIVLIDRSRAAVPVRPRAPNDKRPAPIYAILVDGLARVKRIERPSEDITMLVSDNPSCSPELLTGHRAMELDVIGKVMWWGHTNRE</sequence>
<evidence type="ECO:0000313" key="5">
    <source>
        <dbReference type="EMBL" id="PTE15967.1"/>
    </source>
</evidence>
<dbReference type="Pfam" id="PF00717">
    <property type="entry name" value="Peptidase_S24"/>
    <property type="match status" value="1"/>
</dbReference>
<keyword evidence="2" id="KW-0238">DNA-binding</keyword>
<keyword evidence="1" id="KW-0805">Transcription regulation</keyword>
<evidence type="ECO:0000313" key="6">
    <source>
        <dbReference type="Proteomes" id="UP000241362"/>
    </source>
</evidence>
<gene>
    <name evidence="5" type="ORF">C5F44_02705</name>
</gene>
<dbReference type="PANTHER" id="PTHR40661:SF3">
    <property type="entry name" value="FELS-1 PROPHAGE TRANSCRIPTIONAL REGULATOR"/>
    <property type="match status" value="1"/>
</dbReference>
<dbReference type="SUPFAM" id="SSF51306">
    <property type="entry name" value="LexA/Signal peptidase"/>
    <property type="match status" value="1"/>
</dbReference>
<name>A0A2T4JDS1_FUSBL</name>
<evidence type="ECO:0000256" key="3">
    <source>
        <dbReference type="ARBA" id="ARBA00023163"/>
    </source>
</evidence>
<dbReference type="CDD" id="cd06529">
    <property type="entry name" value="S24_LexA-like"/>
    <property type="match status" value="1"/>
</dbReference>
<protein>
    <submittedName>
        <fullName evidence="5">Peptidase</fullName>
    </submittedName>
</protein>
<evidence type="ECO:0000256" key="1">
    <source>
        <dbReference type="ARBA" id="ARBA00023015"/>
    </source>
</evidence>